<sequence>MTTCENTLEQQYRHTPLNGLATGAIVGTVWVLVFLGVYLKAHDDFTYINVALLCFVFPIIGWLTGLWERSACPYKTPVKQTRRIATIGAAMATITGLTMTTVCYAVLDKPEDRGIPRTAAFSGKTFIVYFAPLIVFPIAEYSLGLFRSVLTSKDRFNIFKMSLASIAALFACVITWLCFSGILGMAFFFTF</sequence>
<feature type="transmembrane region" description="Helical" evidence="1">
    <location>
        <begin position="127"/>
        <end position="150"/>
    </location>
</feature>
<feature type="transmembrane region" description="Helical" evidence="1">
    <location>
        <begin position="45"/>
        <end position="63"/>
    </location>
</feature>
<name>F9NYE7_9ACTN</name>
<gene>
    <name evidence="2" type="ORF">HMPREF1162_2233</name>
</gene>
<proteinExistence type="predicted"/>
<accession>F9NYE7</accession>
<keyword evidence="1" id="KW-0472">Membrane</keyword>
<dbReference type="RefSeq" id="WP_002550314.1">
    <property type="nucleotide sequence ID" value="NZ_AFUN01000048.1"/>
</dbReference>
<dbReference type="Proteomes" id="UP000007832">
    <property type="component" value="Unassembled WGS sequence"/>
</dbReference>
<keyword evidence="1" id="KW-0812">Transmembrane</keyword>
<feature type="transmembrane region" description="Helical" evidence="1">
    <location>
        <begin position="162"/>
        <end position="189"/>
    </location>
</feature>
<dbReference type="AlphaFoldDB" id="F9NYE7"/>
<evidence type="ECO:0000313" key="2">
    <source>
        <dbReference type="EMBL" id="EGR92654.1"/>
    </source>
</evidence>
<keyword evidence="1" id="KW-1133">Transmembrane helix</keyword>
<organism evidence="2 3">
    <name type="scientific">[Propionibacterium] namnetense SK182B-JCVI</name>
    <dbReference type="NCBI Taxonomy" id="1051006"/>
    <lineage>
        <taxon>Bacteria</taxon>
        <taxon>Bacillati</taxon>
        <taxon>Actinomycetota</taxon>
        <taxon>Actinomycetes</taxon>
        <taxon>Propionibacteriales</taxon>
        <taxon>Propionibacteriaceae</taxon>
        <taxon>Cutibacterium</taxon>
    </lineage>
</organism>
<evidence type="ECO:0008006" key="4">
    <source>
        <dbReference type="Google" id="ProtNLM"/>
    </source>
</evidence>
<comment type="caution">
    <text evidence="2">The sequence shown here is derived from an EMBL/GenBank/DDBJ whole genome shotgun (WGS) entry which is preliminary data.</text>
</comment>
<dbReference type="EMBL" id="AFUN01000048">
    <property type="protein sequence ID" value="EGR92654.1"/>
    <property type="molecule type" value="Genomic_DNA"/>
</dbReference>
<feature type="transmembrane region" description="Helical" evidence="1">
    <location>
        <begin position="84"/>
        <end position="107"/>
    </location>
</feature>
<evidence type="ECO:0000256" key="1">
    <source>
        <dbReference type="SAM" id="Phobius"/>
    </source>
</evidence>
<evidence type="ECO:0000313" key="3">
    <source>
        <dbReference type="Proteomes" id="UP000007832"/>
    </source>
</evidence>
<protein>
    <recommendedName>
        <fullName evidence="4">Adhesion protein</fullName>
    </recommendedName>
</protein>
<feature type="transmembrane region" description="Helical" evidence="1">
    <location>
        <begin position="20"/>
        <end position="39"/>
    </location>
</feature>
<reference evidence="2 3" key="1">
    <citation type="submission" date="2011-07" db="EMBL/GenBank/DDBJ databases">
        <title>Genome Sequence of Propionibacterium acnes SK182B-JCVI.</title>
        <authorList>
            <person name="Durkin A.S."/>
            <person name="Madupu R."/>
            <person name="Hostetler J."/>
            <person name="Radune D."/>
            <person name="Torralba M."/>
            <person name="Methe B."/>
            <person name="Sutton G."/>
            <person name="Strausberg R.L."/>
            <person name="Nelson K.E."/>
        </authorList>
    </citation>
    <scope>NUCLEOTIDE SEQUENCE [LARGE SCALE GENOMIC DNA]</scope>
    <source>
        <strain evidence="2 3">SK182B-JCVI</strain>
    </source>
</reference>